<protein>
    <recommendedName>
        <fullName evidence="9">Podocalyxin</fullName>
    </recommendedName>
    <alternativeName>
        <fullName evidence="18">Podocalyxin-like protein 1</fullName>
    </alternativeName>
</protein>
<dbReference type="EMBL" id="JAFIRN010000019">
    <property type="protein sequence ID" value="KAG5830379.1"/>
    <property type="molecule type" value="Genomic_DNA"/>
</dbReference>
<evidence type="ECO:0000256" key="14">
    <source>
        <dbReference type="ARBA" id="ARBA00022989"/>
    </source>
</evidence>
<evidence type="ECO:0000256" key="15">
    <source>
        <dbReference type="ARBA" id="ARBA00023136"/>
    </source>
</evidence>
<dbReference type="PANTHER" id="PTHR12067">
    <property type="entry name" value="PODOCALYXIN"/>
    <property type="match status" value="1"/>
</dbReference>
<keyword evidence="22" id="KW-1185">Reference proteome</keyword>
<evidence type="ECO:0000256" key="10">
    <source>
        <dbReference type="ARBA" id="ARBA00022475"/>
    </source>
</evidence>
<evidence type="ECO:0000256" key="9">
    <source>
        <dbReference type="ARBA" id="ARBA00017371"/>
    </source>
</evidence>
<keyword evidence="16" id="KW-0325">Glycoprotein</keyword>
<dbReference type="Proteomes" id="UP001044222">
    <property type="component" value="Chromosome 19"/>
</dbReference>
<dbReference type="GO" id="GO:0030027">
    <property type="term" value="C:lamellipodium"/>
    <property type="evidence" value="ECO:0007669"/>
    <property type="project" value="UniProtKB-SubCell"/>
</dbReference>
<evidence type="ECO:0000256" key="12">
    <source>
        <dbReference type="ARBA" id="ARBA00022729"/>
    </source>
</evidence>
<dbReference type="GO" id="GO:0032534">
    <property type="term" value="P:regulation of microvillus assembly"/>
    <property type="evidence" value="ECO:0007669"/>
    <property type="project" value="TreeGrafter"/>
</dbReference>
<keyword evidence="17" id="KW-0966">Cell projection</keyword>
<dbReference type="GO" id="GO:0045121">
    <property type="term" value="C:membrane raft"/>
    <property type="evidence" value="ECO:0007669"/>
    <property type="project" value="UniProtKB-SubCell"/>
</dbReference>
<evidence type="ECO:0000256" key="20">
    <source>
        <dbReference type="SAM" id="Phobius"/>
    </source>
</evidence>
<dbReference type="GO" id="GO:0001726">
    <property type="term" value="C:ruffle"/>
    <property type="evidence" value="ECO:0007669"/>
    <property type="project" value="UniProtKB-SubCell"/>
</dbReference>
<evidence type="ECO:0000256" key="19">
    <source>
        <dbReference type="SAM" id="MobiDB-lite"/>
    </source>
</evidence>
<dbReference type="GO" id="GO:0022408">
    <property type="term" value="P:negative regulation of cell-cell adhesion"/>
    <property type="evidence" value="ECO:0007669"/>
    <property type="project" value="TreeGrafter"/>
</dbReference>
<dbReference type="GO" id="GO:0033634">
    <property type="term" value="P:positive regulation of cell-cell adhesion mediated by integrin"/>
    <property type="evidence" value="ECO:0007669"/>
    <property type="project" value="TreeGrafter"/>
</dbReference>
<dbReference type="GO" id="GO:0016324">
    <property type="term" value="C:apical plasma membrane"/>
    <property type="evidence" value="ECO:0007669"/>
    <property type="project" value="UniProtKB-SubCell"/>
</dbReference>
<dbReference type="InterPro" id="IPR013836">
    <property type="entry name" value="CD34/Podocalyxin"/>
</dbReference>
<dbReference type="InterPro" id="IPR017403">
    <property type="entry name" value="PODXL"/>
</dbReference>
<dbReference type="PANTHER" id="PTHR12067:SF5">
    <property type="entry name" value="PODOCALYXIN"/>
    <property type="match status" value="1"/>
</dbReference>
<comment type="caution">
    <text evidence="21">The sequence shown here is derived from an EMBL/GenBank/DDBJ whole genome shotgun (WGS) entry which is preliminary data.</text>
</comment>
<evidence type="ECO:0000256" key="1">
    <source>
        <dbReference type="ARBA" id="ARBA00004105"/>
    </source>
</evidence>
<keyword evidence="10" id="KW-1003">Cell membrane</keyword>
<evidence type="ECO:0000256" key="2">
    <source>
        <dbReference type="ARBA" id="ARBA00004221"/>
    </source>
</evidence>
<comment type="similarity">
    <text evidence="8">Belongs to the podocalyxin family.</text>
</comment>
<evidence type="ECO:0000256" key="8">
    <source>
        <dbReference type="ARBA" id="ARBA00007029"/>
    </source>
</evidence>
<evidence type="ECO:0000256" key="6">
    <source>
        <dbReference type="ARBA" id="ARBA00004486"/>
    </source>
</evidence>
<keyword evidence="12" id="KW-0732">Signal</keyword>
<evidence type="ECO:0000256" key="3">
    <source>
        <dbReference type="ARBA" id="ARBA00004285"/>
    </source>
</evidence>
<evidence type="ECO:0000256" key="11">
    <source>
        <dbReference type="ARBA" id="ARBA00022692"/>
    </source>
</evidence>
<keyword evidence="15 20" id="KW-0472">Membrane</keyword>
<sequence length="366" mass="39682">MRTRHVQATASEQPQQALPTVTSASSVSAPRQPPVNSLSRKRPRDALPTDAPASTAHTSHNPAGMPPTPQTQSPSSAATTVTVSQDAPGPGGAVTTGNGTGILPKTTDATTKGGDREETVVYVKGQMDEKGKRELLGGVCGELMEAMQVDKCTLTTNPDGTIKSAYLQVDSTVLKELQEKHKQKEKEEPPKNTTLIAILCSCAALLAMTAAFIAYTTCHRRSYRKNQQHLTEELQTVENGYHDNPTLEVMEVQPEMQEKKAAPNGEFNDSWIVPFDALAKEDMPDEEGVTPSPAPPRPPRPPPRPCGCRGNPTPPHDDCHRNDWALICRGEKQVCSLCEFRGNSATYGKKNHRRLTPLVLKTPITV</sequence>
<evidence type="ECO:0000256" key="4">
    <source>
        <dbReference type="ARBA" id="ARBA00004466"/>
    </source>
</evidence>
<proteinExistence type="inferred from homology"/>
<keyword evidence="13" id="KW-0130">Cell adhesion</keyword>
<evidence type="ECO:0000313" key="21">
    <source>
        <dbReference type="EMBL" id="KAG5830379.1"/>
    </source>
</evidence>
<dbReference type="Pfam" id="PF06365">
    <property type="entry name" value="CD34_antigen"/>
    <property type="match status" value="1"/>
</dbReference>
<feature type="region of interest" description="Disordered" evidence="19">
    <location>
        <begin position="1"/>
        <end position="117"/>
    </location>
</feature>
<organism evidence="21 22">
    <name type="scientific">Anguilla anguilla</name>
    <name type="common">European freshwater eel</name>
    <name type="synonym">Muraena anguilla</name>
    <dbReference type="NCBI Taxonomy" id="7936"/>
    <lineage>
        <taxon>Eukaryota</taxon>
        <taxon>Metazoa</taxon>
        <taxon>Chordata</taxon>
        <taxon>Craniata</taxon>
        <taxon>Vertebrata</taxon>
        <taxon>Euteleostomi</taxon>
        <taxon>Actinopterygii</taxon>
        <taxon>Neopterygii</taxon>
        <taxon>Teleostei</taxon>
        <taxon>Anguilliformes</taxon>
        <taxon>Anguillidae</taxon>
        <taxon>Anguilla</taxon>
    </lineage>
</organism>
<keyword evidence="11 20" id="KW-0812">Transmembrane</keyword>
<evidence type="ECO:0000313" key="22">
    <source>
        <dbReference type="Proteomes" id="UP001044222"/>
    </source>
</evidence>
<feature type="compositionally biased region" description="Low complexity" evidence="19">
    <location>
        <begin position="70"/>
        <end position="85"/>
    </location>
</feature>
<feature type="transmembrane region" description="Helical" evidence="20">
    <location>
        <begin position="195"/>
        <end position="215"/>
    </location>
</feature>
<reference evidence="21" key="1">
    <citation type="submission" date="2021-01" db="EMBL/GenBank/DDBJ databases">
        <title>A chromosome-scale assembly of European eel, Anguilla anguilla.</title>
        <authorList>
            <person name="Henkel C."/>
            <person name="Jong-Raadsen S.A."/>
            <person name="Dufour S."/>
            <person name="Weltzien F.-A."/>
            <person name="Palstra A.P."/>
            <person name="Pelster B."/>
            <person name="Spaink H.P."/>
            <person name="Van Den Thillart G.E."/>
            <person name="Jansen H."/>
            <person name="Zahm M."/>
            <person name="Klopp C."/>
            <person name="Cedric C."/>
            <person name="Louis A."/>
            <person name="Berthelot C."/>
            <person name="Parey E."/>
            <person name="Roest Crollius H."/>
            <person name="Montfort J."/>
            <person name="Robinson-Rechavi M."/>
            <person name="Bucao C."/>
            <person name="Bouchez O."/>
            <person name="Gislard M."/>
            <person name="Lluch J."/>
            <person name="Milhes M."/>
            <person name="Lampietro C."/>
            <person name="Lopez Roques C."/>
            <person name="Donnadieu C."/>
            <person name="Braasch I."/>
            <person name="Desvignes T."/>
            <person name="Postlethwait J."/>
            <person name="Bobe J."/>
            <person name="Guiguen Y."/>
            <person name="Dirks R."/>
        </authorList>
    </citation>
    <scope>NUCLEOTIDE SEQUENCE</scope>
    <source>
        <strain evidence="21">Tag_6206</strain>
        <tissue evidence="21">Liver</tissue>
    </source>
</reference>
<feature type="region of interest" description="Disordered" evidence="19">
    <location>
        <begin position="282"/>
        <end position="309"/>
    </location>
</feature>
<feature type="compositionally biased region" description="Pro residues" evidence="19">
    <location>
        <begin position="292"/>
        <end position="305"/>
    </location>
</feature>
<keyword evidence="14 20" id="KW-1133">Transmembrane helix</keyword>
<dbReference type="GO" id="GO:0030175">
    <property type="term" value="C:filopodium"/>
    <property type="evidence" value="ECO:0007669"/>
    <property type="project" value="UniProtKB-SubCell"/>
</dbReference>
<dbReference type="GO" id="GO:0016477">
    <property type="term" value="P:cell migration"/>
    <property type="evidence" value="ECO:0007669"/>
    <property type="project" value="InterPro"/>
</dbReference>
<name>A0A9D3LJ84_ANGAN</name>
<evidence type="ECO:0000256" key="16">
    <source>
        <dbReference type="ARBA" id="ARBA00023180"/>
    </source>
</evidence>
<dbReference type="AlphaFoldDB" id="A0A9D3LJ84"/>
<evidence type="ECO:0000256" key="7">
    <source>
        <dbReference type="ARBA" id="ARBA00004510"/>
    </source>
</evidence>
<accession>A0A9D3LJ84</accession>
<evidence type="ECO:0000256" key="17">
    <source>
        <dbReference type="ARBA" id="ARBA00023273"/>
    </source>
</evidence>
<dbReference type="GO" id="GO:0031528">
    <property type="term" value="C:microvillus membrane"/>
    <property type="evidence" value="ECO:0007669"/>
    <property type="project" value="TreeGrafter"/>
</dbReference>
<evidence type="ECO:0000256" key="5">
    <source>
        <dbReference type="ARBA" id="ARBA00004479"/>
    </source>
</evidence>
<comment type="subcellular location">
    <subcellularLocation>
        <location evidence="2">Apical cell membrane</location>
    </subcellularLocation>
    <subcellularLocation>
        <location evidence="6">Cell projection</location>
        <location evidence="6">Filopodium</location>
    </subcellularLocation>
    <subcellularLocation>
        <location evidence="7">Cell projection</location>
        <location evidence="7">Lamellipodium</location>
    </subcellularLocation>
    <subcellularLocation>
        <location evidence="1">Cell projection</location>
        <location evidence="1">Microvillus</location>
    </subcellularLocation>
    <subcellularLocation>
        <location evidence="4">Cell projection</location>
        <location evidence="4">Ruffle</location>
    </subcellularLocation>
    <subcellularLocation>
        <location evidence="3">Membrane raft</location>
    </subcellularLocation>
    <subcellularLocation>
        <location evidence="5">Membrane</location>
        <topology evidence="5">Single-pass type I membrane protein</topology>
    </subcellularLocation>
</comment>
<feature type="compositionally biased region" description="Gly residues" evidence="19">
    <location>
        <begin position="89"/>
        <end position="100"/>
    </location>
</feature>
<gene>
    <name evidence="21" type="ORF">ANANG_G00309960</name>
</gene>
<dbReference type="GO" id="GO:0007155">
    <property type="term" value="P:cell adhesion"/>
    <property type="evidence" value="ECO:0007669"/>
    <property type="project" value="UniProtKB-KW"/>
</dbReference>
<evidence type="ECO:0000256" key="18">
    <source>
        <dbReference type="ARBA" id="ARBA00031141"/>
    </source>
</evidence>
<evidence type="ECO:0000256" key="13">
    <source>
        <dbReference type="ARBA" id="ARBA00022889"/>
    </source>
</evidence>
<feature type="compositionally biased region" description="Polar residues" evidence="19">
    <location>
        <begin position="1"/>
        <end position="38"/>
    </location>
</feature>